<evidence type="ECO:0000256" key="1">
    <source>
        <dbReference type="SAM" id="MobiDB-lite"/>
    </source>
</evidence>
<dbReference type="GO" id="GO:0004190">
    <property type="term" value="F:aspartic-type endopeptidase activity"/>
    <property type="evidence" value="ECO:0007669"/>
    <property type="project" value="InterPro"/>
</dbReference>
<sequence>MWKIRMESLLSGLTPHAQYTQIMLAMSDTALRRAIAGGFSASKPISYNWRVLDECFAKTSSPSVYMHTFLSRCQEPGETAFDYLHQLREMASRAFPNLPIPNQDDVICSRFAQGVSSYELKCQLLRQPAKSVSEAIEVVKRFESVEHILTPTASTPCYALGTTERRTTVPAPRQRRPNAPSSNQPPIPSQRHDDPSKCYYCRRFGRRAWKCGHNKKPQGKLQGTDVTFLVDTGASSSVVRTQLVQTLGVKPQPLPNQLQLITANGAPIKVTDMATLSVTFPGFTCVQSFVICDVIRWDAILGVDFLTEKNAVIDLRRFRIRLGTHNLACRRPVNRNQSANVCALPR</sequence>
<dbReference type="Gene3D" id="2.40.70.10">
    <property type="entry name" value="Acid Proteases"/>
    <property type="match status" value="1"/>
</dbReference>
<name>A0AA85JUH1_TRIRE</name>
<evidence type="ECO:0008006" key="4">
    <source>
        <dbReference type="Google" id="ProtNLM"/>
    </source>
</evidence>
<dbReference type="InterPro" id="IPR021109">
    <property type="entry name" value="Peptidase_aspartic_dom_sf"/>
</dbReference>
<evidence type="ECO:0000313" key="2">
    <source>
        <dbReference type="Proteomes" id="UP000050795"/>
    </source>
</evidence>
<reference evidence="2" key="1">
    <citation type="submission" date="2022-06" db="EMBL/GenBank/DDBJ databases">
        <authorList>
            <person name="Berger JAMES D."/>
            <person name="Berger JAMES D."/>
        </authorList>
    </citation>
    <scope>NUCLEOTIDE SEQUENCE [LARGE SCALE GENOMIC DNA]</scope>
</reference>
<keyword evidence="2" id="KW-1185">Reference proteome</keyword>
<protein>
    <recommendedName>
        <fullName evidence="4">Peptidase A2 domain-containing protein</fullName>
    </recommendedName>
</protein>
<reference evidence="3" key="2">
    <citation type="submission" date="2023-11" db="UniProtKB">
        <authorList>
            <consortium name="WormBaseParasite"/>
        </authorList>
    </citation>
    <scope>IDENTIFICATION</scope>
</reference>
<dbReference type="PROSITE" id="PS00141">
    <property type="entry name" value="ASP_PROTEASE"/>
    <property type="match status" value="1"/>
</dbReference>
<dbReference type="InterPro" id="IPR001969">
    <property type="entry name" value="Aspartic_peptidase_AS"/>
</dbReference>
<evidence type="ECO:0000313" key="3">
    <source>
        <dbReference type="WBParaSite" id="TREG1_51670.2"/>
    </source>
</evidence>
<dbReference type="AlphaFoldDB" id="A0AA85JUH1"/>
<organism evidence="2 3">
    <name type="scientific">Trichobilharzia regenti</name>
    <name type="common">Nasal bird schistosome</name>
    <dbReference type="NCBI Taxonomy" id="157069"/>
    <lineage>
        <taxon>Eukaryota</taxon>
        <taxon>Metazoa</taxon>
        <taxon>Spiralia</taxon>
        <taxon>Lophotrochozoa</taxon>
        <taxon>Platyhelminthes</taxon>
        <taxon>Trematoda</taxon>
        <taxon>Digenea</taxon>
        <taxon>Strigeidida</taxon>
        <taxon>Schistosomatoidea</taxon>
        <taxon>Schistosomatidae</taxon>
        <taxon>Trichobilharzia</taxon>
    </lineage>
</organism>
<dbReference type="CDD" id="cd00303">
    <property type="entry name" value="retropepsin_like"/>
    <property type="match status" value="1"/>
</dbReference>
<dbReference type="SUPFAM" id="SSF50630">
    <property type="entry name" value="Acid proteases"/>
    <property type="match status" value="1"/>
</dbReference>
<dbReference type="GO" id="GO:0006508">
    <property type="term" value="P:proteolysis"/>
    <property type="evidence" value="ECO:0007669"/>
    <property type="project" value="InterPro"/>
</dbReference>
<dbReference type="WBParaSite" id="TREG1_51670.2">
    <property type="protein sequence ID" value="TREG1_51670.2"/>
    <property type="gene ID" value="TREG1_51670"/>
</dbReference>
<accession>A0AA85JUH1</accession>
<dbReference type="Pfam" id="PF13975">
    <property type="entry name" value="gag-asp_proteas"/>
    <property type="match status" value="1"/>
</dbReference>
<feature type="region of interest" description="Disordered" evidence="1">
    <location>
        <begin position="159"/>
        <end position="194"/>
    </location>
</feature>
<dbReference type="Proteomes" id="UP000050795">
    <property type="component" value="Unassembled WGS sequence"/>
</dbReference>
<proteinExistence type="predicted"/>